<evidence type="ECO:0000313" key="1">
    <source>
        <dbReference type="EMBL" id="OQP55773.1"/>
    </source>
</evidence>
<gene>
    <name evidence="1" type="ORF">A4R26_27110</name>
</gene>
<dbReference type="Proteomes" id="UP000192276">
    <property type="component" value="Unassembled WGS sequence"/>
</dbReference>
<name>A0A1V9FBL4_9BACT</name>
<keyword evidence="2" id="KW-1185">Reference proteome</keyword>
<proteinExistence type="predicted"/>
<dbReference type="EMBL" id="LWBP01000205">
    <property type="protein sequence ID" value="OQP55773.1"/>
    <property type="molecule type" value="Genomic_DNA"/>
</dbReference>
<protein>
    <submittedName>
        <fullName evidence="1">Uncharacterized protein</fullName>
    </submittedName>
</protein>
<organism evidence="1 2">
    <name type="scientific">Niastella populi</name>
    <dbReference type="NCBI Taxonomy" id="550983"/>
    <lineage>
        <taxon>Bacteria</taxon>
        <taxon>Pseudomonadati</taxon>
        <taxon>Bacteroidota</taxon>
        <taxon>Chitinophagia</taxon>
        <taxon>Chitinophagales</taxon>
        <taxon>Chitinophagaceae</taxon>
        <taxon>Niastella</taxon>
    </lineage>
</organism>
<reference evidence="2" key="1">
    <citation type="submission" date="2016-04" db="EMBL/GenBank/DDBJ databases">
        <authorList>
            <person name="Chen L."/>
            <person name="Zhuang W."/>
            <person name="Wang G."/>
        </authorList>
    </citation>
    <scope>NUCLEOTIDE SEQUENCE [LARGE SCALE GENOMIC DNA]</scope>
    <source>
        <strain evidence="2">208</strain>
    </source>
</reference>
<dbReference type="RefSeq" id="WP_081169177.1">
    <property type="nucleotide sequence ID" value="NZ_LWBP01000205.1"/>
</dbReference>
<evidence type="ECO:0000313" key="2">
    <source>
        <dbReference type="Proteomes" id="UP000192276"/>
    </source>
</evidence>
<comment type="caution">
    <text evidence="1">The sequence shown here is derived from an EMBL/GenBank/DDBJ whole genome shotgun (WGS) entry which is preliminary data.</text>
</comment>
<dbReference type="OrthoDB" id="675900at2"/>
<dbReference type="AlphaFoldDB" id="A0A1V9FBL4"/>
<accession>A0A1V9FBL4</accession>
<sequence length="152" mass="17747">MKNVETVFVKSKYLQLNELGCKFNLSFSSQLVLGDKVIALDGIKRKLLVWEVNSSLDAAYVIDLNQVSSITLRQIYRSINHGELKHKEIGEFLERTDLQFNYRNTDVTHVVTFYDNGKHPLSDRQKLERNAKIWQMVLSKMLEPKMEKLIMK</sequence>